<dbReference type="Gene3D" id="1.10.10.60">
    <property type="entry name" value="Homeodomain-like"/>
    <property type="match status" value="2"/>
</dbReference>
<keyword evidence="2" id="KW-0238">DNA-binding</keyword>
<dbReference type="PRINTS" id="PR00032">
    <property type="entry name" value="HTHARAC"/>
</dbReference>
<dbReference type="EMBL" id="WRXO01000011">
    <property type="protein sequence ID" value="MVT44491.1"/>
    <property type="molecule type" value="Genomic_DNA"/>
</dbReference>
<dbReference type="PANTHER" id="PTHR43280:SF2">
    <property type="entry name" value="HTH-TYPE TRANSCRIPTIONAL REGULATOR EXSA"/>
    <property type="match status" value="1"/>
</dbReference>
<dbReference type="InterPro" id="IPR009057">
    <property type="entry name" value="Homeodomain-like_sf"/>
</dbReference>
<feature type="domain" description="HTH araC/xylS-type" evidence="4">
    <location>
        <begin position="169"/>
        <end position="269"/>
    </location>
</feature>
<dbReference type="Pfam" id="PF12833">
    <property type="entry name" value="HTH_18"/>
    <property type="match status" value="1"/>
</dbReference>
<evidence type="ECO:0000313" key="6">
    <source>
        <dbReference type="Proteomes" id="UP000468388"/>
    </source>
</evidence>
<sequence length="271" mass="31889">MLLENLYQPFEVEYRELTECPIEPHKHNFFEMVYIIEGDGIQCVNDNKLPYAAEKLFLLMPQDCHSFEVKTVTKFFFIRFNNIYLKNQSKEWIKKMEFIFQHNNHLPGCILKNKNDKPLVKSLVEAIIREQVNQQVYNKELVQQIVNTIITVVARNILTQTGLPVKNDMSILHYIHENIYAPDMIRAEQIAAHFNIAPNYLSEYFKRNNGEGLQQYITNYKLKLVEARLQYSELRIGEIASELGFTDESHLNRIFKKYKGTSPSAYRKSLT</sequence>
<dbReference type="InterPro" id="IPR037923">
    <property type="entry name" value="HTH-like"/>
</dbReference>
<evidence type="ECO:0000256" key="2">
    <source>
        <dbReference type="ARBA" id="ARBA00023125"/>
    </source>
</evidence>
<keyword evidence="3" id="KW-0804">Transcription</keyword>
<accession>A0A6N8JJ31</accession>
<dbReference type="AlphaFoldDB" id="A0A6N8JJ31"/>
<dbReference type="InterPro" id="IPR018062">
    <property type="entry name" value="HTH_AraC-typ_CS"/>
</dbReference>
<dbReference type="GO" id="GO:0003700">
    <property type="term" value="F:DNA-binding transcription factor activity"/>
    <property type="evidence" value="ECO:0007669"/>
    <property type="project" value="InterPro"/>
</dbReference>
<keyword evidence="1" id="KW-0805">Transcription regulation</keyword>
<reference evidence="5 6" key="1">
    <citation type="submission" date="2019-12" db="EMBL/GenBank/DDBJ databases">
        <title>The draft genomic sequence of strain Chitinophaga oryziterrae JCM 16595.</title>
        <authorList>
            <person name="Zhang X."/>
        </authorList>
    </citation>
    <scope>NUCLEOTIDE SEQUENCE [LARGE SCALE GENOMIC DNA]</scope>
    <source>
        <strain evidence="5 6">JCM 16595</strain>
    </source>
</reference>
<dbReference type="OrthoDB" id="636258at2"/>
<dbReference type="Proteomes" id="UP000468388">
    <property type="component" value="Unassembled WGS sequence"/>
</dbReference>
<dbReference type="GO" id="GO:0043565">
    <property type="term" value="F:sequence-specific DNA binding"/>
    <property type="evidence" value="ECO:0007669"/>
    <property type="project" value="InterPro"/>
</dbReference>
<evidence type="ECO:0000256" key="1">
    <source>
        <dbReference type="ARBA" id="ARBA00023015"/>
    </source>
</evidence>
<protein>
    <submittedName>
        <fullName evidence="5">Helix-turn-helix domain-containing protein</fullName>
    </submittedName>
</protein>
<comment type="caution">
    <text evidence="5">The sequence shown here is derived from an EMBL/GenBank/DDBJ whole genome shotgun (WGS) entry which is preliminary data.</text>
</comment>
<dbReference type="RefSeq" id="WP_157303284.1">
    <property type="nucleotide sequence ID" value="NZ_BAAAZB010000036.1"/>
</dbReference>
<dbReference type="Gene3D" id="2.60.120.10">
    <property type="entry name" value="Jelly Rolls"/>
    <property type="match status" value="1"/>
</dbReference>
<dbReference type="SMART" id="SM00342">
    <property type="entry name" value="HTH_ARAC"/>
    <property type="match status" value="1"/>
</dbReference>
<dbReference type="SUPFAM" id="SSF46689">
    <property type="entry name" value="Homeodomain-like"/>
    <property type="match status" value="1"/>
</dbReference>
<dbReference type="InterPro" id="IPR020449">
    <property type="entry name" value="Tscrpt_reg_AraC-type_HTH"/>
</dbReference>
<dbReference type="InterPro" id="IPR018060">
    <property type="entry name" value="HTH_AraC"/>
</dbReference>
<organism evidence="5 6">
    <name type="scientific">Chitinophaga oryziterrae</name>
    <dbReference type="NCBI Taxonomy" id="1031224"/>
    <lineage>
        <taxon>Bacteria</taxon>
        <taxon>Pseudomonadati</taxon>
        <taxon>Bacteroidota</taxon>
        <taxon>Chitinophagia</taxon>
        <taxon>Chitinophagales</taxon>
        <taxon>Chitinophagaceae</taxon>
        <taxon>Chitinophaga</taxon>
    </lineage>
</organism>
<dbReference type="InterPro" id="IPR014710">
    <property type="entry name" value="RmlC-like_jellyroll"/>
</dbReference>
<dbReference type="SUPFAM" id="SSF51215">
    <property type="entry name" value="Regulatory protein AraC"/>
    <property type="match status" value="1"/>
</dbReference>
<dbReference type="PANTHER" id="PTHR43280">
    <property type="entry name" value="ARAC-FAMILY TRANSCRIPTIONAL REGULATOR"/>
    <property type="match status" value="1"/>
</dbReference>
<evidence type="ECO:0000259" key="4">
    <source>
        <dbReference type="PROSITE" id="PS01124"/>
    </source>
</evidence>
<dbReference type="PROSITE" id="PS00041">
    <property type="entry name" value="HTH_ARAC_FAMILY_1"/>
    <property type="match status" value="1"/>
</dbReference>
<gene>
    <name evidence="5" type="ORF">GO495_28105</name>
</gene>
<proteinExistence type="predicted"/>
<evidence type="ECO:0000313" key="5">
    <source>
        <dbReference type="EMBL" id="MVT44491.1"/>
    </source>
</evidence>
<dbReference type="PROSITE" id="PS01124">
    <property type="entry name" value="HTH_ARAC_FAMILY_2"/>
    <property type="match status" value="1"/>
</dbReference>
<keyword evidence="6" id="KW-1185">Reference proteome</keyword>
<name>A0A6N8JJ31_9BACT</name>
<evidence type="ECO:0000256" key="3">
    <source>
        <dbReference type="ARBA" id="ARBA00023163"/>
    </source>
</evidence>